<evidence type="ECO:0008006" key="3">
    <source>
        <dbReference type="Google" id="ProtNLM"/>
    </source>
</evidence>
<reference evidence="1" key="1">
    <citation type="submission" date="2022-06" db="EMBL/GenBank/DDBJ databases">
        <title>Sneathiella actinostolidae sp. nov., isolated from a sea anemonein the Western Pacific Ocean.</title>
        <authorList>
            <person name="Wei M.J."/>
        </authorList>
    </citation>
    <scope>NUCLEOTIDE SEQUENCE</scope>
    <source>
        <strain evidence="1">PHK-P5</strain>
    </source>
</reference>
<organism evidence="1 2">
    <name type="scientific">Sneathiella marina</name>
    <dbReference type="NCBI Taxonomy" id="2950108"/>
    <lineage>
        <taxon>Bacteria</taxon>
        <taxon>Pseudomonadati</taxon>
        <taxon>Pseudomonadota</taxon>
        <taxon>Alphaproteobacteria</taxon>
        <taxon>Sneathiellales</taxon>
        <taxon>Sneathiellaceae</taxon>
        <taxon>Sneathiella</taxon>
    </lineage>
</organism>
<dbReference type="Gene3D" id="3.30.70.1520">
    <property type="entry name" value="Heterotetrameric sarcosine oxidase"/>
    <property type="match status" value="1"/>
</dbReference>
<name>A0ABY4WAA3_9PROT</name>
<gene>
    <name evidence="1" type="ORF">NBZ79_07590</name>
</gene>
<dbReference type="Pfam" id="PF04268">
    <property type="entry name" value="SoxG"/>
    <property type="match status" value="1"/>
</dbReference>
<proteinExistence type="predicted"/>
<dbReference type="InterPro" id="IPR007375">
    <property type="entry name" value="SoxG"/>
</dbReference>
<accession>A0ABY4WAA3</accession>
<dbReference type="SUPFAM" id="SSF103025">
    <property type="entry name" value="Folate-binding domain"/>
    <property type="match status" value="1"/>
</dbReference>
<evidence type="ECO:0000313" key="1">
    <source>
        <dbReference type="EMBL" id="USG62837.1"/>
    </source>
</evidence>
<protein>
    <recommendedName>
        <fullName evidence="3">Sarcosine oxidase subunit gamma</fullName>
    </recommendedName>
</protein>
<dbReference type="EMBL" id="CP098747">
    <property type="protein sequence ID" value="USG62837.1"/>
    <property type="molecule type" value="Genomic_DNA"/>
</dbReference>
<dbReference type="Proteomes" id="UP001056291">
    <property type="component" value="Chromosome"/>
</dbReference>
<dbReference type="InterPro" id="IPR027266">
    <property type="entry name" value="TrmE/GcvT-like"/>
</dbReference>
<keyword evidence="2" id="KW-1185">Reference proteome</keyword>
<evidence type="ECO:0000313" key="2">
    <source>
        <dbReference type="Proteomes" id="UP001056291"/>
    </source>
</evidence>
<sequence>MLERKSPLSQKRILGKFGNLAEDIGVTIKETKSFSYLELSFWEAASPAMSSKLFELLGVGELPAAGRVSRIREGSLLRAAPRRLVYYGDEGTADILRAMVSDEEGSVVSLSHSRCALSLNGPKVTNLLKRGIRLDLSEKAFPVGACGFTEIHGLGVLLIRNKADQFDLIFMRTTALNMWTWLTETAEQFGYEVL</sequence>
<dbReference type="Gene3D" id="3.30.1360.120">
    <property type="entry name" value="Probable tRNA modification gtpase trme, domain 1"/>
    <property type="match status" value="1"/>
</dbReference>
<dbReference type="RefSeq" id="WP_251937033.1">
    <property type="nucleotide sequence ID" value="NZ_CP098747.1"/>
</dbReference>